<name>A0A919FPU7_9ACTN</name>
<feature type="compositionally biased region" description="Basic and acidic residues" evidence="3">
    <location>
        <begin position="195"/>
        <end position="206"/>
    </location>
</feature>
<keyword evidence="7" id="KW-1185">Reference proteome</keyword>
<evidence type="ECO:0000259" key="5">
    <source>
        <dbReference type="Pfam" id="PF13490"/>
    </source>
</evidence>
<dbReference type="Pfam" id="PF13490">
    <property type="entry name" value="zf-HC2"/>
    <property type="match status" value="1"/>
</dbReference>
<feature type="compositionally biased region" description="Gly residues" evidence="3">
    <location>
        <begin position="112"/>
        <end position="125"/>
    </location>
</feature>
<dbReference type="InterPro" id="IPR041916">
    <property type="entry name" value="Anti_sigma_zinc_sf"/>
</dbReference>
<dbReference type="Proteomes" id="UP000603708">
    <property type="component" value="Unassembled WGS sequence"/>
</dbReference>
<evidence type="ECO:0000256" key="3">
    <source>
        <dbReference type="SAM" id="MobiDB-lite"/>
    </source>
</evidence>
<feature type="compositionally biased region" description="Polar residues" evidence="3">
    <location>
        <begin position="181"/>
        <end position="193"/>
    </location>
</feature>
<dbReference type="InterPro" id="IPR027383">
    <property type="entry name" value="Znf_put"/>
</dbReference>
<dbReference type="AlphaFoldDB" id="A0A919FPU7"/>
<feature type="region of interest" description="Disordered" evidence="3">
    <location>
        <begin position="163"/>
        <end position="231"/>
    </location>
</feature>
<evidence type="ECO:0000256" key="4">
    <source>
        <dbReference type="SAM" id="Phobius"/>
    </source>
</evidence>
<proteinExistence type="predicted"/>
<keyword evidence="4" id="KW-0472">Membrane</keyword>
<keyword evidence="2" id="KW-0804">Transcription</keyword>
<keyword evidence="4" id="KW-1133">Transmembrane helix</keyword>
<protein>
    <recommendedName>
        <fullName evidence="5">Putative zinc-finger domain-containing protein</fullName>
    </recommendedName>
</protein>
<comment type="caution">
    <text evidence="6">The sequence shown here is derived from an EMBL/GenBank/DDBJ whole genome shotgun (WGS) entry which is preliminary data.</text>
</comment>
<dbReference type="EMBL" id="BNCD01000001">
    <property type="protein sequence ID" value="GHH70217.1"/>
    <property type="molecule type" value="Genomic_DNA"/>
</dbReference>
<keyword evidence="4" id="KW-0812">Transmembrane</keyword>
<feature type="region of interest" description="Disordered" evidence="3">
    <location>
        <begin position="87"/>
        <end position="136"/>
    </location>
</feature>
<evidence type="ECO:0000313" key="6">
    <source>
        <dbReference type="EMBL" id="GHH70217.1"/>
    </source>
</evidence>
<evidence type="ECO:0000256" key="2">
    <source>
        <dbReference type="ARBA" id="ARBA00023163"/>
    </source>
</evidence>
<evidence type="ECO:0000256" key="1">
    <source>
        <dbReference type="ARBA" id="ARBA00023015"/>
    </source>
</evidence>
<keyword evidence="1" id="KW-0805">Transcription regulation</keyword>
<dbReference type="Gene3D" id="1.10.10.1320">
    <property type="entry name" value="Anti-sigma factor, zinc-finger domain"/>
    <property type="match status" value="1"/>
</dbReference>
<feature type="domain" description="Putative zinc-finger" evidence="5">
    <location>
        <begin position="14"/>
        <end position="42"/>
    </location>
</feature>
<organism evidence="6 7">
    <name type="scientific">Streptomyces sulfonofaciens</name>
    <dbReference type="NCBI Taxonomy" id="68272"/>
    <lineage>
        <taxon>Bacteria</taxon>
        <taxon>Bacillati</taxon>
        <taxon>Actinomycetota</taxon>
        <taxon>Actinomycetes</taxon>
        <taxon>Kitasatosporales</taxon>
        <taxon>Streptomycetaceae</taxon>
        <taxon>Streptomyces</taxon>
    </lineage>
</organism>
<dbReference type="RefSeq" id="WP_189929062.1">
    <property type="nucleotide sequence ID" value="NZ_BNCD01000001.1"/>
</dbReference>
<feature type="compositionally biased region" description="Basic residues" evidence="3">
    <location>
        <begin position="127"/>
        <end position="136"/>
    </location>
</feature>
<feature type="transmembrane region" description="Helical" evidence="4">
    <location>
        <begin position="138"/>
        <end position="156"/>
    </location>
</feature>
<sequence>MTSTTGAAGHPDVDEISALVEGLLSPAETEDIHRHLADCPDCSDVYASLEEVRALLGELSAPIPMPDDVAERIDAALSAEALLAAAPSPPPSLAHVSRETSSADDSKTSGSRPGGHPRGSTGPGRTGHTRSRNRRRTITLGAVFTVALLGLGSFLLQSMNSGDGGGPSDAYGVRPSDARHTFSSRNLEEQVTTLLKEEPAPVKTEGDSEPVTPTPTPSLDLGPKDTPPKTATPLQRTEIAVAIPDCIRKGIGRPEAPIAAEQGVFEGTEAYLVVLPHATDPSKISAYVVDADCTQPPVSPVGAILMARSYARH</sequence>
<reference evidence="6" key="2">
    <citation type="submission" date="2020-09" db="EMBL/GenBank/DDBJ databases">
        <authorList>
            <person name="Sun Q."/>
            <person name="Ohkuma M."/>
        </authorList>
    </citation>
    <scope>NUCLEOTIDE SEQUENCE</scope>
    <source>
        <strain evidence="6">JCM 5069</strain>
    </source>
</reference>
<gene>
    <name evidence="6" type="ORF">GCM10018793_03910</name>
</gene>
<accession>A0A919FPU7</accession>
<evidence type="ECO:0000313" key="7">
    <source>
        <dbReference type="Proteomes" id="UP000603708"/>
    </source>
</evidence>
<reference evidence="6" key="1">
    <citation type="journal article" date="2014" name="Int. J. Syst. Evol. Microbiol.">
        <title>Complete genome sequence of Corynebacterium casei LMG S-19264T (=DSM 44701T), isolated from a smear-ripened cheese.</title>
        <authorList>
            <consortium name="US DOE Joint Genome Institute (JGI-PGF)"/>
            <person name="Walter F."/>
            <person name="Albersmeier A."/>
            <person name="Kalinowski J."/>
            <person name="Ruckert C."/>
        </authorList>
    </citation>
    <scope>NUCLEOTIDE SEQUENCE</scope>
    <source>
        <strain evidence="6">JCM 5069</strain>
    </source>
</reference>